<reference evidence="1" key="1">
    <citation type="journal article" date="2014" name="Front. Microbiol.">
        <title>High frequency of phylogenetically diverse reductive dehalogenase-homologous genes in deep subseafloor sedimentary metagenomes.</title>
        <authorList>
            <person name="Kawai M."/>
            <person name="Futagami T."/>
            <person name="Toyoda A."/>
            <person name="Takaki Y."/>
            <person name="Nishi S."/>
            <person name="Hori S."/>
            <person name="Arai W."/>
            <person name="Tsubouchi T."/>
            <person name="Morono Y."/>
            <person name="Uchiyama I."/>
            <person name="Ito T."/>
            <person name="Fujiyama A."/>
            <person name="Inagaki F."/>
            <person name="Takami H."/>
        </authorList>
    </citation>
    <scope>NUCLEOTIDE SEQUENCE</scope>
    <source>
        <strain evidence="1">Expedition CK06-06</strain>
    </source>
</reference>
<comment type="caution">
    <text evidence="1">The sequence shown here is derived from an EMBL/GenBank/DDBJ whole genome shotgun (WGS) entry which is preliminary data.</text>
</comment>
<evidence type="ECO:0000313" key="1">
    <source>
        <dbReference type="EMBL" id="GAG41731.1"/>
    </source>
</evidence>
<gene>
    <name evidence="1" type="ORF">S01H1_62628</name>
</gene>
<feature type="non-terminal residue" evidence="1">
    <location>
        <position position="253"/>
    </location>
</feature>
<feature type="non-terminal residue" evidence="1">
    <location>
        <position position="1"/>
    </location>
</feature>
<dbReference type="EMBL" id="BARS01041150">
    <property type="protein sequence ID" value="GAG41731.1"/>
    <property type="molecule type" value="Genomic_DNA"/>
</dbReference>
<organism evidence="1">
    <name type="scientific">marine sediment metagenome</name>
    <dbReference type="NCBI Taxonomy" id="412755"/>
    <lineage>
        <taxon>unclassified sequences</taxon>
        <taxon>metagenomes</taxon>
        <taxon>ecological metagenomes</taxon>
    </lineage>
</organism>
<dbReference type="AlphaFoldDB" id="X0YZ25"/>
<proteinExistence type="predicted"/>
<protein>
    <submittedName>
        <fullName evidence="1">Uncharacterized protein</fullName>
    </submittedName>
</protein>
<name>X0YZ25_9ZZZZ</name>
<sequence>NTPRFGSEQGGELYILSAYGVVSMNDLLQGVDTSTLIADVEGHGSMALKIASLIRNKMKDDISLRGWDVALVPSEGGMLISTPQTGSKNFIQYYFNLATRGWGIWRGVPMECFSDFANSVFFGTADGKIMKMDVPVDNAILSPPNPAVNGDDIPFSILTAFSSMATDGVYKRVHLIRPDFVSSLPPAHSSQMRYDFDVSEGIDLSGGAPIGSPVGNWDVGDWDDAVWGSEDGTTFPSIGGSWGYGRYGAVATR</sequence>
<accession>X0YZ25</accession>